<evidence type="ECO:0000256" key="6">
    <source>
        <dbReference type="ARBA" id="ARBA00022989"/>
    </source>
</evidence>
<dbReference type="RefSeq" id="WP_079591095.1">
    <property type="nucleotide sequence ID" value="NZ_FUYX01000001.1"/>
</dbReference>
<dbReference type="GO" id="GO:0005886">
    <property type="term" value="C:plasma membrane"/>
    <property type="evidence" value="ECO:0007669"/>
    <property type="project" value="UniProtKB-SubCell"/>
</dbReference>
<dbReference type="PANTHER" id="PTHR24221">
    <property type="entry name" value="ATP-BINDING CASSETTE SUB-FAMILY B"/>
    <property type="match status" value="1"/>
</dbReference>
<keyword evidence="3 9" id="KW-0812">Transmembrane</keyword>
<evidence type="ECO:0000259" key="11">
    <source>
        <dbReference type="PROSITE" id="PS50929"/>
    </source>
</evidence>
<feature type="domain" description="ABC transporter" evidence="10">
    <location>
        <begin position="448"/>
        <end position="684"/>
    </location>
</feature>
<keyword evidence="6 9" id="KW-1133">Transmembrane helix</keyword>
<dbReference type="SUPFAM" id="SSF52540">
    <property type="entry name" value="P-loop containing nucleoside triphosphate hydrolases"/>
    <property type="match status" value="1"/>
</dbReference>
<dbReference type="InterPro" id="IPR017871">
    <property type="entry name" value="ABC_transporter-like_CS"/>
</dbReference>
<comment type="subcellular location">
    <subcellularLocation>
        <location evidence="1">Cell membrane</location>
        <topology evidence="1">Multi-pass membrane protein</topology>
    </subcellularLocation>
</comment>
<evidence type="ECO:0000256" key="4">
    <source>
        <dbReference type="ARBA" id="ARBA00022741"/>
    </source>
</evidence>
<comment type="similarity">
    <text evidence="2">Belongs to the ABC transporter superfamily.</text>
</comment>
<evidence type="ECO:0000256" key="3">
    <source>
        <dbReference type="ARBA" id="ARBA00022692"/>
    </source>
</evidence>
<dbReference type="Gene3D" id="3.40.50.300">
    <property type="entry name" value="P-loop containing nucleotide triphosphate hydrolases"/>
    <property type="match status" value="1"/>
</dbReference>
<evidence type="ECO:0000256" key="1">
    <source>
        <dbReference type="ARBA" id="ARBA00004651"/>
    </source>
</evidence>
<dbReference type="InterPro" id="IPR003439">
    <property type="entry name" value="ABC_transporter-like_ATP-bd"/>
</dbReference>
<dbReference type="InterPro" id="IPR003593">
    <property type="entry name" value="AAA+_ATPase"/>
</dbReference>
<dbReference type="GO" id="GO:0034040">
    <property type="term" value="F:ATPase-coupled lipid transmembrane transporter activity"/>
    <property type="evidence" value="ECO:0007669"/>
    <property type="project" value="TreeGrafter"/>
</dbReference>
<name>A0A1T5B057_9HYPH</name>
<dbReference type="GO" id="GO:0030256">
    <property type="term" value="C:type I protein secretion system complex"/>
    <property type="evidence" value="ECO:0007669"/>
    <property type="project" value="InterPro"/>
</dbReference>
<evidence type="ECO:0000313" key="13">
    <source>
        <dbReference type="Proteomes" id="UP000190130"/>
    </source>
</evidence>
<evidence type="ECO:0000259" key="10">
    <source>
        <dbReference type="PROSITE" id="PS50893"/>
    </source>
</evidence>
<dbReference type="OrthoDB" id="9808328at2"/>
<dbReference type="SMART" id="SM00382">
    <property type="entry name" value="AAA"/>
    <property type="match status" value="1"/>
</dbReference>
<proteinExistence type="inferred from homology"/>
<keyword evidence="4" id="KW-0547">Nucleotide-binding</keyword>
<evidence type="ECO:0000256" key="7">
    <source>
        <dbReference type="ARBA" id="ARBA00023136"/>
    </source>
</evidence>
<gene>
    <name evidence="12" type="ORF">SAMN05660750_00623</name>
</gene>
<dbReference type="EMBL" id="FUYX01000001">
    <property type="protein sequence ID" value="SKB40638.1"/>
    <property type="molecule type" value="Genomic_DNA"/>
</dbReference>
<dbReference type="AlphaFoldDB" id="A0A1T5B057"/>
<dbReference type="NCBIfam" id="TIGR01842">
    <property type="entry name" value="type_I_sec_PrtD"/>
    <property type="match status" value="1"/>
</dbReference>
<reference evidence="12 13" key="1">
    <citation type="submission" date="2017-02" db="EMBL/GenBank/DDBJ databases">
        <authorList>
            <person name="Peterson S.W."/>
        </authorList>
    </citation>
    <scope>NUCLEOTIDE SEQUENCE [LARGE SCALE GENOMIC DNA]</scope>
    <source>
        <strain evidence="12 13">DSM 9653</strain>
    </source>
</reference>
<feature type="compositionally biased region" description="Gly residues" evidence="8">
    <location>
        <begin position="100"/>
        <end position="112"/>
    </location>
</feature>
<dbReference type="InterPro" id="IPR011527">
    <property type="entry name" value="ABC1_TM_dom"/>
</dbReference>
<keyword evidence="5 12" id="KW-0067">ATP-binding</keyword>
<feature type="region of interest" description="Disordered" evidence="8">
    <location>
        <begin position="50"/>
        <end position="117"/>
    </location>
</feature>
<dbReference type="GO" id="GO:0030253">
    <property type="term" value="P:protein secretion by the type I secretion system"/>
    <property type="evidence" value="ECO:0007669"/>
    <property type="project" value="InterPro"/>
</dbReference>
<feature type="transmembrane region" description="Helical" evidence="9">
    <location>
        <begin position="174"/>
        <end position="194"/>
    </location>
</feature>
<organism evidence="12 13">
    <name type="scientific">Bosea thiooxidans</name>
    <dbReference type="NCBI Taxonomy" id="53254"/>
    <lineage>
        <taxon>Bacteria</taxon>
        <taxon>Pseudomonadati</taxon>
        <taxon>Pseudomonadota</taxon>
        <taxon>Alphaproteobacteria</taxon>
        <taxon>Hyphomicrobiales</taxon>
        <taxon>Boseaceae</taxon>
        <taxon>Bosea</taxon>
    </lineage>
</organism>
<feature type="region of interest" description="Disordered" evidence="8">
    <location>
        <begin position="1"/>
        <end position="20"/>
    </location>
</feature>
<dbReference type="Pfam" id="PF00005">
    <property type="entry name" value="ABC_tran"/>
    <property type="match status" value="1"/>
</dbReference>
<dbReference type="PROSITE" id="PS50893">
    <property type="entry name" value="ABC_TRANSPORTER_2"/>
    <property type="match status" value="1"/>
</dbReference>
<dbReference type="InterPro" id="IPR027417">
    <property type="entry name" value="P-loop_NTPase"/>
</dbReference>
<feature type="transmembrane region" description="Helical" evidence="9">
    <location>
        <begin position="140"/>
        <end position="162"/>
    </location>
</feature>
<dbReference type="InterPro" id="IPR039421">
    <property type="entry name" value="Type_1_exporter"/>
</dbReference>
<dbReference type="Gene3D" id="1.20.1560.10">
    <property type="entry name" value="ABC transporter type 1, transmembrane domain"/>
    <property type="match status" value="1"/>
</dbReference>
<dbReference type="GO" id="GO:0005524">
    <property type="term" value="F:ATP binding"/>
    <property type="evidence" value="ECO:0007669"/>
    <property type="project" value="UniProtKB-KW"/>
</dbReference>
<dbReference type="PROSITE" id="PS50929">
    <property type="entry name" value="ABC_TM1F"/>
    <property type="match status" value="1"/>
</dbReference>
<protein>
    <submittedName>
        <fullName evidence="12">ATP-binding cassette, subfamily C</fullName>
    </submittedName>
</protein>
<dbReference type="PROSITE" id="PS00211">
    <property type="entry name" value="ABC_TRANSPORTER_1"/>
    <property type="match status" value="1"/>
</dbReference>
<feature type="domain" description="ABC transmembrane type-1" evidence="11">
    <location>
        <begin position="141"/>
        <end position="417"/>
    </location>
</feature>
<sequence>MNKKNEALPAPPASAETAPMRKLVMPTAVGLANVTITGIANTNSRVELPAAESVTSAAPRADARGDGQPAPDNVVLRPKSDEAGSKPGLDGDNGGRGRRGGSGGGGGGGSGRGTPIEQRLGDRDFKQVLGAGLAGARHNLVIVALFSIVVNTLVLAVPIYLFQMSDRVLTSRSIDTLMMLSVIVMLAIGAHVLLDMVRRFILMRVAVDVESRLGGPVLAAAAKAAQTGSNREFQTLADLQQIRSFLTGPVILTMLDAPTAPIYLLAVFLIHPHLGYIVTVAAVVLFAIAYLNQQFTAVPFARSSAFSTRANLQSEAMSRNAQVINAMGMIPEGVLMWGRETAESLKSQVSAQDRNILMTGASKFFRLGTQVAMLGWGAMLSLEGQLTGGMVVASSVVAGRALAPLEGTIEGWRNFIHARAAYQRVKALLQASPLNLDRLKLPSPTGRLDVERILYVPPPTKKVILNGISFSLEPGDSLAIVGASGCGKSTLARMLVGSINPTAGTVRLDKMEQRNWDPRQFGENVGYLPQDVQLFPASIKANIARMREDASDADVFEAAEIADIHEMIAQFAHGYETQIGIDGAPLSGGQKQRIGLARAFFGNPRLVVLDEPNSNLDALGEAALARAFERAKNRGMTVVAVTQRPALLRSVDKIMMIRDGAVQAIGGRDEILPLIVGQRSTDGGSPRLQ</sequence>
<evidence type="ECO:0000256" key="5">
    <source>
        <dbReference type="ARBA" id="ARBA00022840"/>
    </source>
</evidence>
<dbReference type="Proteomes" id="UP000190130">
    <property type="component" value="Unassembled WGS sequence"/>
</dbReference>
<dbReference type="PANTHER" id="PTHR24221:SF248">
    <property type="entry name" value="ABC TRANSPORTER TRANSMEMBRANE REGION"/>
    <property type="match status" value="1"/>
</dbReference>
<keyword evidence="7 9" id="KW-0472">Membrane</keyword>
<dbReference type="InterPro" id="IPR010128">
    <property type="entry name" value="ATPase_T1SS_PrtD-like"/>
</dbReference>
<evidence type="ECO:0000256" key="8">
    <source>
        <dbReference type="SAM" id="MobiDB-lite"/>
    </source>
</evidence>
<dbReference type="SUPFAM" id="SSF90123">
    <property type="entry name" value="ABC transporter transmembrane region"/>
    <property type="match status" value="1"/>
</dbReference>
<dbReference type="GO" id="GO:0016887">
    <property type="term" value="F:ATP hydrolysis activity"/>
    <property type="evidence" value="ECO:0007669"/>
    <property type="project" value="InterPro"/>
</dbReference>
<evidence type="ECO:0000313" key="12">
    <source>
        <dbReference type="EMBL" id="SKB40638.1"/>
    </source>
</evidence>
<evidence type="ECO:0000256" key="2">
    <source>
        <dbReference type="ARBA" id="ARBA00005417"/>
    </source>
</evidence>
<dbReference type="GO" id="GO:0140359">
    <property type="term" value="F:ABC-type transporter activity"/>
    <property type="evidence" value="ECO:0007669"/>
    <property type="project" value="InterPro"/>
</dbReference>
<feature type="transmembrane region" description="Helical" evidence="9">
    <location>
        <begin position="262"/>
        <end position="291"/>
    </location>
</feature>
<dbReference type="InterPro" id="IPR036640">
    <property type="entry name" value="ABC1_TM_sf"/>
</dbReference>
<accession>A0A1T5B057</accession>
<evidence type="ECO:0000256" key="9">
    <source>
        <dbReference type="SAM" id="Phobius"/>
    </source>
</evidence>